<organism evidence="2 3">
    <name type="scientific">Plectus sambesii</name>
    <dbReference type="NCBI Taxonomy" id="2011161"/>
    <lineage>
        <taxon>Eukaryota</taxon>
        <taxon>Metazoa</taxon>
        <taxon>Ecdysozoa</taxon>
        <taxon>Nematoda</taxon>
        <taxon>Chromadorea</taxon>
        <taxon>Plectida</taxon>
        <taxon>Plectina</taxon>
        <taxon>Plectoidea</taxon>
        <taxon>Plectidae</taxon>
        <taxon>Plectus</taxon>
    </lineage>
</organism>
<accession>A0A914W805</accession>
<sequence length="150" mass="16779">MRIYARFLAALLFSFNYALDFFICLGGFRVSFNSESLSTAFYFSLVIDMVLSAVAVVNLLRASPFHWHCGTFGLLKTLVAASSLTQIMKFCSWRKFESMSATVWIGVATKFFAFWAARWISCGLPMSTMPPPPDILIRQAVTTSGEPHIP</sequence>
<evidence type="ECO:0000313" key="3">
    <source>
        <dbReference type="WBParaSite" id="PSAMB.scaffold341size55839.g4842.t1"/>
    </source>
</evidence>
<protein>
    <submittedName>
        <fullName evidence="3">Uncharacterized protein</fullName>
    </submittedName>
</protein>
<keyword evidence="1" id="KW-0472">Membrane</keyword>
<keyword evidence="1" id="KW-0812">Transmembrane</keyword>
<keyword evidence="1" id="KW-1133">Transmembrane helix</keyword>
<feature type="transmembrane region" description="Helical" evidence="1">
    <location>
        <begin position="101"/>
        <end position="120"/>
    </location>
</feature>
<evidence type="ECO:0000256" key="1">
    <source>
        <dbReference type="SAM" id="Phobius"/>
    </source>
</evidence>
<dbReference type="AlphaFoldDB" id="A0A914W805"/>
<dbReference type="Proteomes" id="UP000887566">
    <property type="component" value="Unplaced"/>
</dbReference>
<dbReference type="WBParaSite" id="PSAMB.scaffold341size55839.g4842.t1">
    <property type="protein sequence ID" value="PSAMB.scaffold341size55839.g4842.t1"/>
    <property type="gene ID" value="PSAMB.scaffold341size55839.g4842"/>
</dbReference>
<evidence type="ECO:0000313" key="2">
    <source>
        <dbReference type="Proteomes" id="UP000887566"/>
    </source>
</evidence>
<keyword evidence="2" id="KW-1185">Reference proteome</keyword>
<proteinExistence type="predicted"/>
<reference evidence="3" key="1">
    <citation type="submission" date="2022-11" db="UniProtKB">
        <authorList>
            <consortium name="WormBaseParasite"/>
        </authorList>
    </citation>
    <scope>IDENTIFICATION</scope>
</reference>
<feature type="transmembrane region" description="Helical" evidence="1">
    <location>
        <begin position="7"/>
        <end position="28"/>
    </location>
</feature>
<name>A0A914W805_9BILA</name>
<feature type="transmembrane region" description="Helical" evidence="1">
    <location>
        <begin position="40"/>
        <end position="60"/>
    </location>
</feature>